<evidence type="ECO:0000256" key="7">
    <source>
        <dbReference type="SAM" id="Phobius"/>
    </source>
</evidence>
<dbReference type="EMBL" id="JAAKZX010000191">
    <property type="protein sequence ID" value="NGO47596.1"/>
    <property type="molecule type" value="Genomic_DNA"/>
</dbReference>
<comment type="caution">
    <text evidence="9">The sequence shown here is derived from an EMBL/GenBank/DDBJ whole genome shotgun (WGS) entry which is preliminary data.</text>
</comment>
<feature type="transmembrane region" description="Helical" evidence="7">
    <location>
        <begin position="337"/>
        <end position="358"/>
    </location>
</feature>
<reference evidence="9 10" key="1">
    <citation type="submission" date="2020-02" db="EMBL/GenBank/DDBJ databases">
        <title>Whole-genome analyses of novel actinobacteria.</title>
        <authorList>
            <person name="Sahin N."/>
            <person name="Tokatli A."/>
        </authorList>
    </citation>
    <scope>NUCLEOTIDE SEQUENCE [LARGE SCALE GENOMIC DNA]</scope>
    <source>
        <strain evidence="9 10">YC419</strain>
    </source>
</reference>
<dbReference type="Pfam" id="PF07690">
    <property type="entry name" value="MFS_1"/>
    <property type="match status" value="1"/>
</dbReference>
<feature type="domain" description="Major facilitator superfamily (MFS) profile" evidence="8">
    <location>
        <begin position="17"/>
        <end position="428"/>
    </location>
</feature>
<evidence type="ECO:0000256" key="2">
    <source>
        <dbReference type="ARBA" id="ARBA00022448"/>
    </source>
</evidence>
<keyword evidence="5 7" id="KW-1133">Transmembrane helix</keyword>
<organism evidence="9 10">
    <name type="scientific">Streptomyces ureilyticus</name>
    <dbReference type="NCBI Taxonomy" id="1775131"/>
    <lineage>
        <taxon>Bacteria</taxon>
        <taxon>Bacillati</taxon>
        <taxon>Actinomycetota</taxon>
        <taxon>Actinomycetes</taxon>
        <taxon>Kitasatosporales</taxon>
        <taxon>Streptomycetaceae</taxon>
        <taxon>Streptomyces</taxon>
    </lineage>
</organism>
<dbReference type="PROSITE" id="PS50850">
    <property type="entry name" value="MFS"/>
    <property type="match status" value="1"/>
</dbReference>
<dbReference type="Proteomes" id="UP001518140">
    <property type="component" value="Unassembled WGS sequence"/>
</dbReference>
<evidence type="ECO:0000256" key="4">
    <source>
        <dbReference type="ARBA" id="ARBA00022692"/>
    </source>
</evidence>
<dbReference type="PANTHER" id="PTHR43045">
    <property type="entry name" value="SHIKIMATE TRANSPORTER"/>
    <property type="match status" value="1"/>
</dbReference>
<dbReference type="PANTHER" id="PTHR43045:SF1">
    <property type="entry name" value="SHIKIMATE TRANSPORTER"/>
    <property type="match status" value="1"/>
</dbReference>
<sequence length="449" mass="47564">MEVAMRRASRSGPGMGAAVASFIGAVADWYDFFLYGIVAGLLFDELFFPDVSPAVATLAAWSTFGVGFLFRPLGGIVFGHFGDRLGRKKMLIVTMLIMGVASTLIGVLPTYAEAGIWAPVLLVTLRAAQGFAVGGEWGGAALMAVENAPRKWRSLYSSGVQVGASVGLLLATAAVKFLSVRLPEEDFRDWGWRVPFLASAAIVIVGMIVRATVAESSAFVEHTAARPHPQRRRLPLLAAIKAYPSGFLSIIGLRFVELLTFYCVTTFGLSHAAEQYGLNRDALLDINLMVGALAIVTIPVYAYLADRFTRRSVYLWGAGIGVLGALPYFVALQSGSLILIAVTAVLLVNGAHDMAVAVQQSLFTDMYGPEFRYSGAGVGYQLASVIGGGFTPLIAGALVLWAGGGWALVAMYLLIGCGISFTVALNLHSGHPSHPRTSVSSTPPARTAP</sequence>
<dbReference type="InterPro" id="IPR036259">
    <property type="entry name" value="MFS_trans_sf"/>
</dbReference>
<feature type="transmembrane region" description="Helical" evidence="7">
    <location>
        <begin position="58"/>
        <end position="78"/>
    </location>
</feature>
<feature type="transmembrane region" description="Helical" evidence="7">
    <location>
        <begin position="12"/>
        <end position="38"/>
    </location>
</feature>
<feature type="transmembrane region" description="Helical" evidence="7">
    <location>
        <begin position="406"/>
        <end position="427"/>
    </location>
</feature>
<proteinExistence type="predicted"/>
<accession>A0ABX0E7W0</accession>
<keyword evidence="10" id="KW-1185">Reference proteome</keyword>
<feature type="transmembrane region" description="Helical" evidence="7">
    <location>
        <begin position="90"/>
        <end position="108"/>
    </location>
</feature>
<evidence type="ECO:0000259" key="8">
    <source>
        <dbReference type="PROSITE" id="PS50850"/>
    </source>
</evidence>
<name>A0ABX0E7W0_9ACTN</name>
<keyword evidence="3" id="KW-1003">Cell membrane</keyword>
<feature type="transmembrane region" description="Helical" evidence="7">
    <location>
        <begin position="313"/>
        <end position="331"/>
    </location>
</feature>
<evidence type="ECO:0000256" key="5">
    <source>
        <dbReference type="ARBA" id="ARBA00022989"/>
    </source>
</evidence>
<dbReference type="CDD" id="cd17369">
    <property type="entry name" value="MFS_ShiA_like"/>
    <property type="match status" value="1"/>
</dbReference>
<feature type="transmembrane region" description="Helical" evidence="7">
    <location>
        <begin position="114"/>
        <end position="134"/>
    </location>
</feature>
<feature type="transmembrane region" description="Helical" evidence="7">
    <location>
        <begin position="286"/>
        <end position="304"/>
    </location>
</feature>
<evidence type="ECO:0000313" key="10">
    <source>
        <dbReference type="Proteomes" id="UP001518140"/>
    </source>
</evidence>
<dbReference type="NCBIfam" id="NF007414">
    <property type="entry name" value="PRK09952.1"/>
    <property type="match status" value="1"/>
</dbReference>
<keyword evidence="6 7" id="KW-0472">Membrane</keyword>
<evidence type="ECO:0000256" key="1">
    <source>
        <dbReference type="ARBA" id="ARBA00004651"/>
    </source>
</evidence>
<feature type="transmembrane region" description="Helical" evidence="7">
    <location>
        <begin position="155"/>
        <end position="178"/>
    </location>
</feature>
<dbReference type="InterPro" id="IPR020846">
    <property type="entry name" value="MFS_dom"/>
</dbReference>
<evidence type="ECO:0000313" key="9">
    <source>
        <dbReference type="EMBL" id="NGO47596.1"/>
    </source>
</evidence>
<evidence type="ECO:0000256" key="6">
    <source>
        <dbReference type="ARBA" id="ARBA00023136"/>
    </source>
</evidence>
<dbReference type="Gene3D" id="1.20.1250.20">
    <property type="entry name" value="MFS general substrate transporter like domains"/>
    <property type="match status" value="2"/>
</dbReference>
<keyword evidence="2" id="KW-0813">Transport</keyword>
<dbReference type="InterPro" id="IPR011701">
    <property type="entry name" value="MFS"/>
</dbReference>
<gene>
    <name evidence="9" type="primary">shiA</name>
    <name evidence="9" type="ORF">G6048_37770</name>
</gene>
<comment type="subcellular location">
    <subcellularLocation>
        <location evidence="1">Cell membrane</location>
        <topology evidence="1">Multi-pass membrane protein</topology>
    </subcellularLocation>
</comment>
<dbReference type="SUPFAM" id="SSF103473">
    <property type="entry name" value="MFS general substrate transporter"/>
    <property type="match status" value="1"/>
</dbReference>
<feature type="transmembrane region" description="Helical" evidence="7">
    <location>
        <begin position="190"/>
        <end position="213"/>
    </location>
</feature>
<feature type="transmembrane region" description="Helical" evidence="7">
    <location>
        <begin position="378"/>
        <end position="400"/>
    </location>
</feature>
<protein>
    <submittedName>
        <fullName evidence="9">Shikimate transporter</fullName>
    </submittedName>
</protein>
<evidence type="ECO:0000256" key="3">
    <source>
        <dbReference type="ARBA" id="ARBA00022475"/>
    </source>
</evidence>
<keyword evidence="4 7" id="KW-0812">Transmembrane</keyword>